<dbReference type="EMBL" id="BK014802">
    <property type="protein sequence ID" value="DAD76467.1"/>
    <property type="molecule type" value="Genomic_DNA"/>
</dbReference>
<name>A0A8S5M319_9VIRU</name>
<proteinExistence type="predicted"/>
<accession>A0A8S5M319</accession>
<protein>
    <submittedName>
        <fullName evidence="1">Uncharacterized protein</fullName>
    </submittedName>
</protein>
<reference evidence="1" key="1">
    <citation type="journal article" date="2021" name="Proc. Natl. Acad. Sci. U.S.A.">
        <title>A Catalog of Tens of Thousands of Viruses from Human Metagenomes Reveals Hidden Associations with Chronic Diseases.</title>
        <authorList>
            <person name="Tisza M.J."/>
            <person name="Buck C.B."/>
        </authorList>
    </citation>
    <scope>NUCLEOTIDE SEQUENCE</scope>
    <source>
        <strain evidence="1">CtCVC7</strain>
    </source>
</reference>
<sequence length="104" mass="11658">MSKTIIKNQKLLIHHVVTTIPLEMVKVENVRKELDSRLRSLLATLDRHTNSMDTASPAVSCALAYSAMSQICLAIEELNKLTSVSKYVKECITPEKLGFKVIEE</sequence>
<evidence type="ECO:0000313" key="1">
    <source>
        <dbReference type="EMBL" id="DAD76467.1"/>
    </source>
</evidence>
<organism evidence="1">
    <name type="scientific">Microviridae sp. ctCVC7</name>
    <dbReference type="NCBI Taxonomy" id="2826729"/>
    <lineage>
        <taxon>Viruses</taxon>
        <taxon>Monodnaviria</taxon>
        <taxon>Sangervirae</taxon>
        <taxon>Phixviricota</taxon>
        <taxon>Malgrandaviricetes</taxon>
        <taxon>Petitvirales</taxon>
        <taxon>Microviridae</taxon>
    </lineage>
</organism>